<gene>
    <name evidence="1" type="ORF">ENU96_05500</name>
</gene>
<sequence length="273" mass="32339">MRKIFEKFTPSDFRFLAEVFCRGGEEKAFLSLVEKDPETLDQILENDLLFQRVAQDERLFVQVSPYLYFELLLRRAIRDIERESYTLERIGYRTVVPVFDGKKVLEVLARDALRDYLVELLVSFIRINHITVYIRRGRGIYLKKTLSDFDLDLLAELSERVEEPYRFIFLKRAGDIALFVSGIFPEQLFGELHASFARRAWLRGFRGRGEELEEKGAELYRRASESSTAREYQLDSLLSYIAENFRFTKKPLNVMTDRYLTFRKYDIFQALLN</sequence>
<dbReference type="AlphaFoldDB" id="A0A7V3YLY2"/>
<comment type="caution">
    <text evidence="1">The sequence shown here is derived from an EMBL/GenBank/DDBJ whole genome shotgun (WGS) entry which is preliminary data.</text>
</comment>
<name>A0A7V3YLY2_9BACT</name>
<accession>A0A7V3YLY2</accession>
<evidence type="ECO:0000313" key="1">
    <source>
        <dbReference type="EMBL" id="HGI75115.1"/>
    </source>
</evidence>
<reference evidence="1" key="1">
    <citation type="journal article" date="2020" name="mSystems">
        <title>Genome- and Community-Level Interaction Insights into Carbon Utilization and Element Cycling Functions of Hydrothermarchaeota in Hydrothermal Sediment.</title>
        <authorList>
            <person name="Zhou Z."/>
            <person name="Liu Y."/>
            <person name="Xu W."/>
            <person name="Pan J."/>
            <person name="Luo Z.H."/>
            <person name="Li M."/>
        </authorList>
    </citation>
    <scope>NUCLEOTIDE SEQUENCE [LARGE SCALE GENOMIC DNA]</scope>
    <source>
        <strain evidence="1">SpSt-716</strain>
    </source>
</reference>
<protein>
    <submittedName>
        <fullName evidence="1">Uncharacterized protein</fullName>
    </submittedName>
</protein>
<organism evidence="1">
    <name type="scientific">Candidatus Caldatribacterium californiense</name>
    <dbReference type="NCBI Taxonomy" id="1454726"/>
    <lineage>
        <taxon>Bacteria</taxon>
        <taxon>Pseudomonadati</taxon>
        <taxon>Atribacterota</taxon>
        <taxon>Atribacteria</taxon>
        <taxon>Atribacterales</taxon>
        <taxon>Candidatus Caldatribacteriaceae</taxon>
        <taxon>Candidatus Caldatribacterium</taxon>
    </lineage>
</organism>
<proteinExistence type="predicted"/>
<dbReference type="EMBL" id="DTEN01000218">
    <property type="protein sequence ID" value="HGI75115.1"/>
    <property type="molecule type" value="Genomic_DNA"/>
</dbReference>